<protein>
    <submittedName>
        <fullName evidence="2">MOSC domain-containing protein</fullName>
    </submittedName>
</protein>
<evidence type="ECO:0000259" key="1">
    <source>
        <dbReference type="PROSITE" id="PS51340"/>
    </source>
</evidence>
<dbReference type="EMBL" id="JBHTAJ010000116">
    <property type="protein sequence ID" value="MFC7184728.1"/>
    <property type="molecule type" value="Genomic_DNA"/>
</dbReference>
<dbReference type="InterPro" id="IPR005302">
    <property type="entry name" value="MoCF_Sase_C"/>
</dbReference>
<comment type="caution">
    <text evidence="2">The sequence shown here is derived from an EMBL/GenBank/DDBJ whole genome shotgun (WGS) entry which is preliminary data.</text>
</comment>
<dbReference type="Pfam" id="PF03476">
    <property type="entry name" value="MOSC_N"/>
    <property type="match status" value="1"/>
</dbReference>
<feature type="domain" description="MOSC" evidence="1">
    <location>
        <begin position="120"/>
        <end position="268"/>
    </location>
</feature>
<name>A0ABW2G5B2_9ACTN</name>
<dbReference type="PROSITE" id="PS51340">
    <property type="entry name" value="MOSC"/>
    <property type="match status" value="1"/>
</dbReference>
<keyword evidence="3" id="KW-1185">Reference proteome</keyword>
<sequence>MIAGAAVRSLYRYPLKSALGEELARARITGRGIAGDRVRALLDTTTGRVVSAKNPRLWRALLTAAATTGGDGGVCVRGPDGAVLDEAGFTALLGRPVRLVDVPPAGAELERAVPEEVLSHGVDQEVPVTVGTLGSAAPPGTFFDFAPLHLITTATLAAVGGPAQAPRYRPNLVVDTPGAAAFAENDWVGRELRIGPDIRLAVIAASPRCAVPTLAHGELPPDTEALRALARRNRVEPLPGLGPLPCAGVYARVVTGGPVGRGDAVRVG</sequence>
<dbReference type="InterPro" id="IPR005303">
    <property type="entry name" value="MOCOS_middle"/>
</dbReference>
<gene>
    <name evidence="2" type="ORF">ACFQMG_34775</name>
</gene>
<dbReference type="RefSeq" id="WP_380232901.1">
    <property type="nucleotide sequence ID" value="NZ_JBHSVH010000002.1"/>
</dbReference>
<dbReference type="Pfam" id="PF03473">
    <property type="entry name" value="MOSC"/>
    <property type="match status" value="1"/>
</dbReference>
<organism evidence="2 3">
    <name type="scientific">Kitasatospora paranensis</name>
    <dbReference type="NCBI Taxonomy" id="258053"/>
    <lineage>
        <taxon>Bacteria</taxon>
        <taxon>Bacillati</taxon>
        <taxon>Actinomycetota</taxon>
        <taxon>Actinomycetes</taxon>
        <taxon>Kitasatosporales</taxon>
        <taxon>Streptomycetaceae</taxon>
        <taxon>Kitasatospora</taxon>
    </lineage>
</organism>
<accession>A0ABW2G5B2</accession>
<proteinExistence type="predicted"/>
<dbReference type="InterPro" id="IPR011037">
    <property type="entry name" value="Pyrv_Knase-like_insert_dom_sf"/>
</dbReference>
<reference evidence="3" key="1">
    <citation type="journal article" date="2019" name="Int. J. Syst. Evol. Microbiol.">
        <title>The Global Catalogue of Microorganisms (GCM) 10K type strain sequencing project: providing services to taxonomists for standard genome sequencing and annotation.</title>
        <authorList>
            <consortium name="The Broad Institute Genomics Platform"/>
            <consortium name="The Broad Institute Genome Sequencing Center for Infectious Disease"/>
            <person name="Wu L."/>
            <person name="Ma J."/>
        </authorList>
    </citation>
    <scope>NUCLEOTIDE SEQUENCE [LARGE SCALE GENOMIC DNA]</scope>
    <source>
        <strain evidence="3">CGMCC 1.12859</strain>
    </source>
</reference>
<dbReference type="Proteomes" id="UP001596435">
    <property type="component" value="Unassembled WGS sequence"/>
</dbReference>
<evidence type="ECO:0000313" key="2">
    <source>
        <dbReference type="EMBL" id="MFC7184728.1"/>
    </source>
</evidence>
<evidence type="ECO:0000313" key="3">
    <source>
        <dbReference type="Proteomes" id="UP001596435"/>
    </source>
</evidence>
<dbReference type="SUPFAM" id="SSF50800">
    <property type="entry name" value="PK beta-barrel domain-like"/>
    <property type="match status" value="1"/>
</dbReference>